<sequence>MESNIVLLALKFALLALVWLFVLAAVVGMGKSFSFAPTTGGGGGRSKKQPTEMVVLTGPHAGTNHQLSAEGTQTVIIGRDRDCQVSLPQDGFISQQHLQLTREASGRWSARDLNSQNGTIIYPAPGQTLAGSRPVTAGTEFLIGESLVRLT</sequence>
<reference evidence="3" key="1">
    <citation type="submission" date="2021-03" db="EMBL/GenBank/DDBJ databases">
        <authorList>
            <person name="Sun Q."/>
        </authorList>
    </citation>
    <scope>NUCLEOTIDE SEQUENCE</scope>
    <source>
        <strain evidence="3">CCM 8862</strain>
    </source>
</reference>
<dbReference type="CDD" id="cd00060">
    <property type="entry name" value="FHA"/>
    <property type="match status" value="1"/>
</dbReference>
<evidence type="ECO:0000313" key="4">
    <source>
        <dbReference type="Proteomes" id="UP000664332"/>
    </source>
</evidence>
<keyword evidence="4" id="KW-1185">Reference proteome</keyword>
<dbReference type="InterPro" id="IPR008984">
    <property type="entry name" value="SMAD_FHA_dom_sf"/>
</dbReference>
<organism evidence="3 4">
    <name type="scientific">Corynebacterium mendelii</name>
    <dbReference type="NCBI Taxonomy" id="2765362"/>
    <lineage>
        <taxon>Bacteria</taxon>
        <taxon>Bacillati</taxon>
        <taxon>Actinomycetota</taxon>
        <taxon>Actinomycetes</taxon>
        <taxon>Mycobacteriales</taxon>
        <taxon>Corynebacteriaceae</taxon>
        <taxon>Corynebacterium</taxon>
    </lineage>
</organism>
<accession>A0A939E0S7</accession>
<dbReference type="SMART" id="SM00240">
    <property type="entry name" value="FHA"/>
    <property type="match status" value="1"/>
</dbReference>
<dbReference type="Gene3D" id="2.60.200.20">
    <property type="match status" value="1"/>
</dbReference>
<evidence type="ECO:0000256" key="1">
    <source>
        <dbReference type="ARBA" id="ARBA00022553"/>
    </source>
</evidence>
<evidence type="ECO:0000259" key="2">
    <source>
        <dbReference type="PROSITE" id="PS50006"/>
    </source>
</evidence>
<dbReference type="PROSITE" id="PS50006">
    <property type="entry name" value="FHA_DOMAIN"/>
    <property type="match status" value="1"/>
</dbReference>
<proteinExistence type="predicted"/>
<dbReference type="Proteomes" id="UP000664332">
    <property type="component" value="Unassembled WGS sequence"/>
</dbReference>
<dbReference type="InterPro" id="IPR000253">
    <property type="entry name" value="FHA_dom"/>
</dbReference>
<evidence type="ECO:0000313" key="3">
    <source>
        <dbReference type="EMBL" id="MBN9644336.1"/>
    </source>
</evidence>
<dbReference type="AlphaFoldDB" id="A0A939E0S7"/>
<feature type="domain" description="FHA" evidence="2">
    <location>
        <begin position="75"/>
        <end position="121"/>
    </location>
</feature>
<keyword evidence="1" id="KW-0597">Phosphoprotein</keyword>
<gene>
    <name evidence="3" type="ORF">JZY06_06895</name>
</gene>
<name>A0A939E0S7_9CORY</name>
<dbReference type="Pfam" id="PF00498">
    <property type="entry name" value="FHA"/>
    <property type="match status" value="1"/>
</dbReference>
<protein>
    <submittedName>
        <fullName evidence="3">FHA domain-containing protein</fullName>
    </submittedName>
</protein>
<comment type="caution">
    <text evidence="3">The sequence shown here is derived from an EMBL/GenBank/DDBJ whole genome shotgun (WGS) entry which is preliminary data.</text>
</comment>
<dbReference type="SUPFAM" id="SSF49879">
    <property type="entry name" value="SMAD/FHA domain"/>
    <property type="match status" value="1"/>
</dbReference>
<dbReference type="RefSeq" id="WP_207278823.1">
    <property type="nucleotide sequence ID" value="NZ_JAFLEQ010000011.1"/>
</dbReference>
<dbReference type="EMBL" id="JAFLEQ010000011">
    <property type="protein sequence ID" value="MBN9644336.1"/>
    <property type="molecule type" value="Genomic_DNA"/>
</dbReference>